<feature type="non-terminal residue" evidence="2">
    <location>
        <position position="1"/>
    </location>
</feature>
<dbReference type="EMBL" id="CADCUS010000222">
    <property type="protein sequence ID" value="CAA9401691.1"/>
    <property type="molecule type" value="Genomic_DNA"/>
</dbReference>
<organism evidence="2">
    <name type="scientific">uncultured Pseudonocardia sp</name>
    <dbReference type="NCBI Taxonomy" id="211455"/>
    <lineage>
        <taxon>Bacteria</taxon>
        <taxon>Bacillati</taxon>
        <taxon>Actinomycetota</taxon>
        <taxon>Actinomycetes</taxon>
        <taxon>Pseudonocardiales</taxon>
        <taxon>Pseudonocardiaceae</taxon>
        <taxon>Pseudonocardia</taxon>
        <taxon>environmental samples</taxon>
    </lineage>
</organism>
<protein>
    <submittedName>
        <fullName evidence="2">Uncharacterized protein</fullName>
    </submittedName>
</protein>
<dbReference type="AlphaFoldDB" id="A0A6J4P5P2"/>
<name>A0A6J4P5P2_9PSEU</name>
<evidence type="ECO:0000313" key="2">
    <source>
        <dbReference type="EMBL" id="CAA9401691.1"/>
    </source>
</evidence>
<evidence type="ECO:0000256" key="1">
    <source>
        <dbReference type="SAM" id="MobiDB-lite"/>
    </source>
</evidence>
<sequence>GRVAAVRPVALPPPAGPRARGRAAPLPSGDDRSGPRRRLPARLLRPRRRDRRRRVLRRPPARHAHRRPGDRRRRRAVRRAGPARRRARPDVLVDLALPAAPAPPGRAGHERRGAGGEPGAGRPRRAGPQHRPRPALRRYELRRRHLLRVRRLPRRPGAGVPGGRAGTAAGRAVRRHLLRPVLPDQGDPRLARHRRRGPPADRQRLLRAVRRLRPGVRPAPHPARRGRPALRRLGGAHL</sequence>
<feature type="compositionally biased region" description="Basic residues" evidence="1">
    <location>
        <begin position="122"/>
        <end position="135"/>
    </location>
</feature>
<gene>
    <name evidence="2" type="ORF">AVDCRST_MAG66-1497</name>
</gene>
<reference evidence="2" key="1">
    <citation type="submission" date="2020-02" db="EMBL/GenBank/DDBJ databases">
        <authorList>
            <person name="Meier V. D."/>
        </authorList>
    </citation>
    <scope>NUCLEOTIDE SEQUENCE</scope>
    <source>
        <strain evidence="2">AVDCRST_MAG66</strain>
    </source>
</reference>
<feature type="compositionally biased region" description="Basic residues" evidence="1">
    <location>
        <begin position="35"/>
        <end position="87"/>
    </location>
</feature>
<proteinExistence type="predicted"/>
<feature type="non-terminal residue" evidence="2">
    <location>
        <position position="238"/>
    </location>
</feature>
<feature type="region of interest" description="Disordered" evidence="1">
    <location>
        <begin position="215"/>
        <end position="238"/>
    </location>
</feature>
<accession>A0A6J4P5P2</accession>
<feature type="region of interest" description="Disordered" evidence="1">
    <location>
        <begin position="1"/>
        <end position="135"/>
    </location>
</feature>